<gene>
    <name evidence="9" type="ORF">H9738_13365</name>
</gene>
<dbReference type="Proteomes" id="UP000824230">
    <property type="component" value="Unassembled WGS sequence"/>
</dbReference>
<dbReference type="GO" id="GO:0046872">
    <property type="term" value="F:metal ion binding"/>
    <property type="evidence" value="ECO:0007669"/>
    <property type="project" value="UniProtKB-KW"/>
</dbReference>
<protein>
    <recommendedName>
        <fullName evidence="2 6">Superoxide dismutase</fullName>
        <ecNumber evidence="2 6">1.15.1.1</ecNumber>
    </recommendedName>
</protein>
<evidence type="ECO:0000256" key="1">
    <source>
        <dbReference type="ARBA" id="ARBA00008714"/>
    </source>
</evidence>
<comment type="caution">
    <text evidence="9">The sequence shown here is derived from an EMBL/GenBank/DDBJ whole genome shotgun (WGS) entry which is preliminary data.</text>
</comment>
<dbReference type="PROSITE" id="PS00088">
    <property type="entry name" value="SOD_MN"/>
    <property type="match status" value="1"/>
</dbReference>
<organism evidence="9 10">
    <name type="scientific">Candidatus Blautia pullistercoris</name>
    <dbReference type="NCBI Taxonomy" id="2838499"/>
    <lineage>
        <taxon>Bacteria</taxon>
        <taxon>Bacillati</taxon>
        <taxon>Bacillota</taxon>
        <taxon>Clostridia</taxon>
        <taxon>Lachnospirales</taxon>
        <taxon>Lachnospiraceae</taxon>
        <taxon>Blautia</taxon>
    </lineage>
</organism>
<comment type="catalytic activity">
    <reaction evidence="6">
        <text>2 superoxide + 2 H(+) = H2O2 + O2</text>
        <dbReference type="Rhea" id="RHEA:20696"/>
        <dbReference type="ChEBI" id="CHEBI:15378"/>
        <dbReference type="ChEBI" id="CHEBI:15379"/>
        <dbReference type="ChEBI" id="CHEBI:16240"/>
        <dbReference type="ChEBI" id="CHEBI:18421"/>
        <dbReference type="EC" id="1.15.1.1"/>
    </reaction>
</comment>
<evidence type="ECO:0000313" key="10">
    <source>
        <dbReference type="Proteomes" id="UP000824230"/>
    </source>
</evidence>
<dbReference type="PANTHER" id="PTHR43595:SF2">
    <property type="entry name" value="SMALL RIBOSOMAL SUBUNIT PROTEIN MS42"/>
    <property type="match status" value="1"/>
</dbReference>
<sequence>MNHYFPFVNTPLPYDYDALEPFIDEKTMFLHHNRHLQTYIDNLNSLMKENPPYQNWSLEKILYCWSGLPSDIRVSFKNNSGGIYNHRFFFEGMTDKAGLLPSVYFSRLINKNFGCFENFKKCFKKSALSVFGSGYVWLVHCRGKLIITQTANQDTPLDQGECPLLNLDVWEHAYYLKHYNVRAAYIDDWFHVINWDMAEQRLQNLF</sequence>
<dbReference type="GO" id="GO:0004784">
    <property type="term" value="F:superoxide dismutase activity"/>
    <property type="evidence" value="ECO:0007669"/>
    <property type="project" value="UniProtKB-EC"/>
</dbReference>
<reference evidence="9" key="1">
    <citation type="journal article" date="2021" name="PeerJ">
        <title>Extensive microbial diversity within the chicken gut microbiome revealed by metagenomics and culture.</title>
        <authorList>
            <person name="Gilroy R."/>
            <person name="Ravi A."/>
            <person name="Getino M."/>
            <person name="Pursley I."/>
            <person name="Horton D.L."/>
            <person name="Alikhan N.F."/>
            <person name="Baker D."/>
            <person name="Gharbi K."/>
            <person name="Hall N."/>
            <person name="Watson M."/>
            <person name="Adriaenssens E.M."/>
            <person name="Foster-Nyarko E."/>
            <person name="Jarju S."/>
            <person name="Secka A."/>
            <person name="Antonio M."/>
            <person name="Oren A."/>
            <person name="Chaudhuri R.R."/>
            <person name="La Ragione R."/>
            <person name="Hildebrand F."/>
            <person name="Pallen M.J."/>
        </authorList>
    </citation>
    <scope>NUCLEOTIDE SEQUENCE</scope>
    <source>
        <strain evidence="9">ChiHjej12B11-1927</strain>
    </source>
</reference>
<feature type="binding site" evidence="5">
    <location>
        <position position="31"/>
    </location>
    <ligand>
        <name>Mn(2+)</name>
        <dbReference type="ChEBI" id="CHEBI:29035"/>
    </ligand>
</feature>
<evidence type="ECO:0000259" key="8">
    <source>
        <dbReference type="Pfam" id="PF02777"/>
    </source>
</evidence>
<dbReference type="AlphaFoldDB" id="A0A9D1VP50"/>
<dbReference type="InterPro" id="IPR019831">
    <property type="entry name" value="Mn/Fe_SOD_N"/>
</dbReference>
<dbReference type="InterPro" id="IPR036324">
    <property type="entry name" value="Mn/Fe_SOD_N_sf"/>
</dbReference>
<dbReference type="Pfam" id="PF00081">
    <property type="entry name" value="Sod_Fe_N"/>
    <property type="match status" value="1"/>
</dbReference>
<dbReference type="SUPFAM" id="SSF46609">
    <property type="entry name" value="Fe,Mn superoxide dismutase (SOD), N-terminal domain"/>
    <property type="match status" value="1"/>
</dbReference>
<feature type="domain" description="Manganese/iron superoxide dismutase N-terminal" evidence="7">
    <location>
        <begin position="11"/>
        <end position="93"/>
    </location>
</feature>
<reference evidence="9" key="2">
    <citation type="submission" date="2021-04" db="EMBL/GenBank/DDBJ databases">
        <authorList>
            <person name="Gilroy R."/>
        </authorList>
    </citation>
    <scope>NUCLEOTIDE SEQUENCE</scope>
    <source>
        <strain evidence="9">ChiHjej12B11-1927</strain>
    </source>
</reference>
<dbReference type="PIRSF" id="PIRSF000349">
    <property type="entry name" value="SODismutase"/>
    <property type="match status" value="1"/>
</dbReference>
<feature type="binding site" evidence="5">
    <location>
        <position position="172"/>
    </location>
    <ligand>
        <name>Mn(2+)</name>
        <dbReference type="ChEBI" id="CHEBI:29035"/>
    </ligand>
</feature>
<evidence type="ECO:0000256" key="6">
    <source>
        <dbReference type="RuleBase" id="RU000414"/>
    </source>
</evidence>
<evidence type="ECO:0000256" key="4">
    <source>
        <dbReference type="ARBA" id="ARBA00023002"/>
    </source>
</evidence>
<dbReference type="Pfam" id="PF02777">
    <property type="entry name" value="Sod_Fe_C"/>
    <property type="match status" value="1"/>
</dbReference>
<dbReference type="PRINTS" id="PR01703">
    <property type="entry name" value="MNSODISMTASE"/>
</dbReference>
<evidence type="ECO:0000259" key="7">
    <source>
        <dbReference type="Pfam" id="PF00081"/>
    </source>
</evidence>
<evidence type="ECO:0000256" key="3">
    <source>
        <dbReference type="ARBA" id="ARBA00022723"/>
    </source>
</evidence>
<proteinExistence type="inferred from homology"/>
<dbReference type="EMBL" id="DXFG01000305">
    <property type="protein sequence ID" value="HIX38834.1"/>
    <property type="molecule type" value="Genomic_DNA"/>
</dbReference>
<evidence type="ECO:0000256" key="5">
    <source>
        <dbReference type="PIRSR" id="PIRSR000349-1"/>
    </source>
</evidence>
<evidence type="ECO:0000256" key="2">
    <source>
        <dbReference type="ARBA" id="ARBA00012682"/>
    </source>
</evidence>
<evidence type="ECO:0000313" key="9">
    <source>
        <dbReference type="EMBL" id="HIX38834.1"/>
    </source>
</evidence>
<feature type="domain" description="Manganese/iron superoxide dismutase C-terminal" evidence="8">
    <location>
        <begin position="105"/>
        <end position="201"/>
    </location>
</feature>
<keyword evidence="4 6" id="KW-0560">Oxidoreductase</keyword>
<accession>A0A9D1VP50</accession>
<dbReference type="InterPro" id="IPR019833">
    <property type="entry name" value="Mn/Fe_SOD_BS"/>
</dbReference>
<dbReference type="Gene3D" id="3.55.40.20">
    <property type="entry name" value="Iron/manganese superoxide dismutase, C-terminal domain"/>
    <property type="match status" value="1"/>
</dbReference>
<dbReference type="InterPro" id="IPR001189">
    <property type="entry name" value="Mn/Fe_SOD"/>
</dbReference>
<comment type="similarity">
    <text evidence="1 6">Belongs to the iron/manganese superoxide dismutase family.</text>
</comment>
<dbReference type="InterPro" id="IPR019832">
    <property type="entry name" value="Mn/Fe_SOD_C"/>
</dbReference>
<dbReference type="Gene3D" id="1.10.287.990">
    <property type="entry name" value="Fe,Mn superoxide dismutase (SOD) domain"/>
    <property type="match status" value="1"/>
</dbReference>
<dbReference type="SUPFAM" id="SSF54719">
    <property type="entry name" value="Fe,Mn superoxide dismutase (SOD), C-terminal domain"/>
    <property type="match status" value="1"/>
</dbReference>
<keyword evidence="3 5" id="KW-0479">Metal-binding</keyword>
<dbReference type="EC" id="1.15.1.1" evidence="2 6"/>
<feature type="binding site" evidence="5">
    <location>
        <position position="168"/>
    </location>
    <ligand>
        <name>Mn(2+)</name>
        <dbReference type="ChEBI" id="CHEBI:29035"/>
    </ligand>
</feature>
<dbReference type="GO" id="GO:0005737">
    <property type="term" value="C:cytoplasm"/>
    <property type="evidence" value="ECO:0007669"/>
    <property type="project" value="TreeGrafter"/>
</dbReference>
<name>A0A9D1VP50_9FIRM</name>
<feature type="binding site" evidence="5">
    <location>
        <position position="86"/>
    </location>
    <ligand>
        <name>Mn(2+)</name>
        <dbReference type="ChEBI" id="CHEBI:29035"/>
    </ligand>
</feature>
<dbReference type="PANTHER" id="PTHR43595">
    <property type="entry name" value="37S RIBOSOMAL PROTEIN S26, MITOCHONDRIAL"/>
    <property type="match status" value="1"/>
</dbReference>
<dbReference type="InterPro" id="IPR036314">
    <property type="entry name" value="SOD_C_sf"/>
</dbReference>
<comment type="function">
    <text evidence="6">Destroys radicals which are normally produced within the cells and which are toxic to biological systems.</text>
</comment>